<gene>
    <name evidence="1" type="ORF">LCGC14_2965790</name>
</gene>
<evidence type="ECO:0000313" key="1">
    <source>
        <dbReference type="EMBL" id="KKK66270.1"/>
    </source>
</evidence>
<comment type="caution">
    <text evidence="1">The sequence shown here is derived from an EMBL/GenBank/DDBJ whole genome shotgun (WGS) entry which is preliminary data.</text>
</comment>
<sequence length="86" mass="10261">MDNVITVSKGIPNHILTYWIGVLVGMGYAYDIDPKCGLYKVLREHRIDRYREVQAWREYRKEHPDDPEAEYFLKEYEKGSVQVVRI</sequence>
<proteinExistence type="predicted"/>
<organism evidence="1">
    <name type="scientific">marine sediment metagenome</name>
    <dbReference type="NCBI Taxonomy" id="412755"/>
    <lineage>
        <taxon>unclassified sequences</taxon>
        <taxon>metagenomes</taxon>
        <taxon>ecological metagenomes</taxon>
    </lineage>
</organism>
<dbReference type="EMBL" id="LAZR01060155">
    <property type="protein sequence ID" value="KKK66270.1"/>
    <property type="molecule type" value="Genomic_DNA"/>
</dbReference>
<name>A0A0F8XYA6_9ZZZZ</name>
<protein>
    <submittedName>
        <fullName evidence="1">Uncharacterized protein</fullName>
    </submittedName>
</protein>
<dbReference type="AlphaFoldDB" id="A0A0F8XYA6"/>
<accession>A0A0F8XYA6</accession>
<reference evidence="1" key="1">
    <citation type="journal article" date="2015" name="Nature">
        <title>Complex archaea that bridge the gap between prokaryotes and eukaryotes.</title>
        <authorList>
            <person name="Spang A."/>
            <person name="Saw J.H."/>
            <person name="Jorgensen S.L."/>
            <person name="Zaremba-Niedzwiedzka K."/>
            <person name="Martijn J."/>
            <person name="Lind A.E."/>
            <person name="van Eijk R."/>
            <person name="Schleper C."/>
            <person name="Guy L."/>
            <person name="Ettema T.J."/>
        </authorList>
    </citation>
    <scope>NUCLEOTIDE SEQUENCE</scope>
</reference>